<keyword evidence="1" id="KW-0812">Transmembrane</keyword>
<reference evidence="2 3" key="1">
    <citation type="submission" date="2023-03" db="EMBL/GenBank/DDBJ databases">
        <title>Draft genome sequence of Thalassotalea eurytherma JCM 18482T.</title>
        <authorList>
            <person name="Sawabe T."/>
        </authorList>
    </citation>
    <scope>NUCLEOTIDE SEQUENCE [LARGE SCALE GENOMIC DNA]</scope>
    <source>
        <strain evidence="2 3">JCM 18482</strain>
    </source>
</reference>
<protein>
    <recommendedName>
        <fullName evidence="4">DUF2970 domain-containing protein</fullName>
    </recommendedName>
</protein>
<dbReference type="EMBL" id="BSSU01000007">
    <property type="protein sequence ID" value="GLX82023.1"/>
    <property type="molecule type" value="Genomic_DNA"/>
</dbReference>
<gene>
    <name evidence="2" type="ORF">theurythT_14750</name>
</gene>
<dbReference type="Proteomes" id="UP001157133">
    <property type="component" value="Unassembled WGS sequence"/>
</dbReference>
<comment type="caution">
    <text evidence="2">The sequence shown here is derived from an EMBL/GenBank/DDBJ whole genome shotgun (WGS) entry which is preliminary data.</text>
</comment>
<sequence length="63" mass="6993">MKKQQSILKTCQSVLWAFLGVQSDINREQDFTQGSALQFIIIGIVAVVLFIVGLMWIVSAVLP</sequence>
<accession>A0ABQ6H1E8</accession>
<name>A0ABQ6H1E8_9GAMM</name>
<feature type="transmembrane region" description="Helical" evidence="1">
    <location>
        <begin position="39"/>
        <end position="62"/>
    </location>
</feature>
<proteinExistence type="predicted"/>
<keyword evidence="1" id="KW-0472">Membrane</keyword>
<dbReference type="RefSeq" id="WP_284207373.1">
    <property type="nucleotide sequence ID" value="NZ_BSSU01000007.1"/>
</dbReference>
<evidence type="ECO:0000256" key="1">
    <source>
        <dbReference type="SAM" id="Phobius"/>
    </source>
</evidence>
<dbReference type="Pfam" id="PF11174">
    <property type="entry name" value="DUF2970"/>
    <property type="match status" value="1"/>
</dbReference>
<keyword evidence="3" id="KW-1185">Reference proteome</keyword>
<keyword evidence="1" id="KW-1133">Transmembrane helix</keyword>
<evidence type="ECO:0000313" key="3">
    <source>
        <dbReference type="Proteomes" id="UP001157133"/>
    </source>
</evidence>
<evidence type="ECO:0008006" key="4">
    <source>
        <dbReference type="Google" id="ProtNLM"/>
    </source>
</evidence>
<evidence type="ECO:0000313" key="2">
    <source>
        <dbReference type="EMBL" id="GLX82023.1"/>
    </source>
</evidence>
<organism evidence="2 3">
    <name type="scientific">Thalassotalea eurytherma</name>
    <dbReference type="NCBI Taxonomy" id="1144278"/>
    <lineage>
        <taxon>Bacteria</taxon>
        <taxon>Pseudomonadati</taxon>
        <taxon>Pseudomonadota</taxon>
        <taxon>Gammaproteobacteria</taxon>
        <taxon>Alteromonadales</taxon>
        <taxon>Colwelliaceae</taxon>
        <taxon>Thalassotalea</taxon>
    </lineage>
</organism>
<dbReference type="InterPro" id="IPR021344">
    <property type="entry name" value="DUF2970"/>
</dbReference>